<reference evidence="2" key="1">
    <citation type="submission" date="2020-10" db="EMBL/GenBank/DDBJ databases">
        <authorList>
            <person name="Han B."/>
            <person name="Lu T."/>
            <person name="Zhao Q."/>
            <person name="Huang X."/>
            <person name="Zhao Y."/>
        </authorList>
    </citation>
    <scope>NUCLEOTIDE SEQUENCE</scope>
</reference>
<dbReference type="Proteomes" id="UP000604825">
    <property type="component" value="Unassembled WGS sequence"/>
</dbReference>
<dbReference type="OrthoDB" id="651475at2759"/>
<organism evidence="2 3">
    <name type="scientific">Miscanthus lutarioriparius</name>
    <dbReference type="NCBI Taxonomy" id="422564"/>
    <lineage>
        <taxon>Eukaryota</taxon>
        <taxon>Viridiplantae</taxon>
        <taxon>Streptophyta</taxon>
        <taxon>Embryophyta</taxon>
        <taxon>Tracheophyta</taxon>
        <taxon>Spermatophyta</taxon>
        <taxon>Magnoliopsida</taxon>
        <taxon>Liliopsida</taxon>
        <taxon>Poales</taxon>
        <taxon>Poaceae</taxon>
        <taxon>PACMAD clade</taxon>
        <taxon>Panicoideae</taxon>
        <taxon>Andropogonodae</taxon>
        <taxon>Andropogoneae</taxon>
        <taxon>Saccharinae</taxon>
        <taxon>Miscanthus</taxon>
    </lineage>
</organism>
<dbReference type="PANTHER" id="PTHR48065:SF25">
    <property type="entry name" value="OS01G0891700 PROTEIN"/>
    <property type="match status" value="1"/>
</dbReference>
<keyword evidence="1" id="KW-1133">Transmembrane helix</keyword>
<keyword evidence="1" id="KW-0472">Membrane</keyword>
<comment type="caution">
    <text evidence="2">The sequence shown here is derived from an EMBL/GenBank/DDBJ whole genome shotgun (WGS) entry which is preliminary data.</text>
</comment>
<feature type="transmembrane region" description="Helical" evidence="1">
    <location>
        <begin position="145"/>
        <end position="167"/>
    </location>
</feature>
<dbReference type="InterPro" id="IPR032675">
    <property type="entry name" value="LRR_dom_sf"/>
</dbReference>
<evidence type="ECO:0000256" key="1">
    <source>
        <dbReference type="SAM" id="Phobius"/>
    </source>
</evidence>
<dbReference type="Gene3D" id="3.80.10.10">
    <property type="entry name" value="Ribonuclease Inhibitor"/>
    <property type="match status" value="1"/>
</dbReference>
<dbReference type="AlphaFoldDB" id="A0A811NPK1"/>
<dbReference type="PANTHER" id="PTHR48065">
    <property type="entry name" value="OS10G0469600 PROTEIN"/>
    <property type="match status" value="1"/>
</dbReference>
<dbReference type="Pfam" id="PF00560">
    <property type="entry name" value="LRR_1"/>
    <property type="match status" value="3"/>
</dbReference>
<gene>
    <name evidence="2" type="ORF">NCGR_LOCUS19449</name>
</gene>
<keyword evidence="3" id="KW-1185">Reference proteome</keyword>
<evidence type="ECO:0000313" key="2">
    <source>
        <dbReference type="EMBL" id="CAD6228804.1"/>
    </source>
</evidence>
<sequence>MGLQGSFPRGLQFCRSMTGLDLSGNNLTGPLPTDIDQQLPFVISLDLSSNGFSGETPRGIGNMTYLNTVNLQHNRFTGQIPDLIGDLARSHPGLCPEVRSRKLRWQRRLCGAPLGKCKRRFHVRIRARPVRIHLRLRRVNDASSIGGAVGFVVGFVVAFYFPQWFVFCGSLRPYVFPVCA</sequence>
<keyword evidence="1" id="KW-0812">Transmembrane</keyword>
<dbReference type="SUPFAM" id="SSF52058">
    <property type="entry name" value="L domain-like"/>
    <property type="match status" value="1"/>
</dbReference>
<dbReference type="EMBL" id="CAJGYO010000005">
    <property type="protein sequence ID" value="CAD6228804.1"/>
    <property type="molecule type" value="Genomic_DNA"/>
</dbReference>
<proteinExistence type="predicted"/>
<name>A0A811NPK1_9POAL</name>
<protein>
    <submittedName>
        <fullName evidence="2">Uncharacterized protein</fullName>
    </submittedName>
</protein>
<dbReference type="InterPro" id="IPR001611">
    <property type="entry name" value="Leu-rich_rpt"/>
</dbReference>
<evidence type="ECO:0000313" key="3">
    <source>
        <dbReference type="Proteomes" id="UP000604825"/>
    </source>
</evidence>
<accession>A0A811NPK1</accession>